<dbReference type="EMBL" id="JBFNXQ010000018">
    <property type="protein sequence ID" value="MEX5718328.1"/>
    <property type="molecule type" value="Genomic_DNA"/>
</dbReference>
<feature type="region of interest" description="Disordered" evidence="1">
    <location>
        <begin position="192"/>
        <end position="216"/>
    </location>
</feature>
<evidence type="ECO:0000259" key="2">
    <source>
        <dbReference type="PROSITE" id="PS50943"/>
    </source>
</evidence>
<evidence type="ECO:0000256" key="1">
    <source>
        <dbReference type="SAM" id="MobiDB-lite"/>
    </source>
</evidence>
<protein>
    <submittedName>
        <fullName evidence="3">Helix-turn-helix domain-containing protein</fullName>
    </submittedName>
</protein>
<dbReference type="InterPro" id="IPR001387">
    <property type="entry name" value="Cro/C1-type_HTH"/>
</dbReference>
<dbReference type="Pfam" id="PF01381">
    <property type="entry name" value="HTH_3"/>
    <property type="match status" value="1"/>
</dbReference>
<dbReference type="Proteomes" id="UP001560045">
    <property type="component" value="Unassembled WGS sequence"/>
</dbReference>
<feature type="region of interest" description="Disordered" evidence="1">
    <location>
        <begin position="113"/>
        <end position="180"/>
    </location>
</feature>
<dbReference type="InterPro" id="IPR010982">
    <property type="entry name" value="Lambda_DNA-bd_dom_sf"/>
</dbReference>
<evidence type="ECO:0000313" key="3">
    <source>
        <dbReference type="EMBL" id="MEX5718328.1"/>
    </source>
</evidence>
<evidence type="ECO:0000313" key="4">
    <source>
        <dbReference type="Proteomes" id="UP001560045"/>
    </source>
</evidence>
<feature type="compositionally biased region" description="Basic and acidic residues" evidence="1">
    <location>
        <begin position="160"/>
        <end position="180"/>
    </location>
</feature>
<comment type="caution">
    <text evidence="3">The sequence shown here is derived from an EMBL/GenBank/DDBJ whole genome shotgun (WGS) entry which is preliminary data.</text>
</comment>
<feature type="domain" description="HTH cro/C1-type" evidence="2">
    <location>
        <begin position="10"/>
        <end position="64"/>
    </location>
</feature>
<organism evidence="3 4">
    <name type="scientific">Geodermatophilus maliterrae</name>
    <dbReference type="NCBI Taxonomy" id="3162531"/>
    <lineage>
        <taxon>Bacteria</taxon>
        <taxon>Bacillati</taxon>
        <taxon>Actinomycetota</taxon>
        <taxon>Actinomycetes</taxon>
        <taxon>Geodermatophilales</taxon>
        <taxon>Geodermatophilaceae</taxon>
        <taxon>Geodermatophilus</taxon>
    </lineage>
</organism>
<proteinExistence type="predicted"/>
<dbReference type="SUPFAM" id="SSF47413">
    <property type="entry name" value="lambda repressor-like DNA-binding domains"/>
    <property type="match status" value="1"/>
</dbReference>
<dbReference type="RefSeq" id="WP_369205062.1">
    <property type="nucleotide sequence ID" value="NZ_JBFNXQ010000018.1"/>
</dbReference>
<accession>A0ABV3XCP2</accession>
<dbReference type="SMART" id="SM00530">
    <property type="entry name" value="HTH_XRE"/>
    <property type="match status" value="1"/>
</dbReference>
<name>A0ABV3XCP2_9ACTN</name>
<keyword evidence="4" id="KW-1185">Reference proteome</keyword>
<sequence length="216" mass="23839">MAEFELSGILRRIRRTADVSQRELAERSGLSKTAIATAEAGTRGLDARNLARAAAVAGLRLALLDGDGVEIVPMDGDAVRDDGGRRFPAHLDTRHGDDGWWHGPHRYDRPPVTYTFTRDRGTRDRLRRARGGTPADHQQPRPGDTPAERAAARRAAARRARVEELERRRSAGRRPIDDLRCTCPPACDEFLLDEEPPRPGERPRHAADCPCGCDAG</sequence>
<dbReference type="Gene3D" id="1.10.260.40">
    <property type="entry name" value="lambda repressor-like DNA-binding domains"/>
    <property type="match status" value="1"/>
</dbReference>
<dbReference type="CDD" id="cd00093">
    <property type="entry name" value="HTH_XRE"/>
    <property type="match status" value="1"/>
</dbReference>
<dbReference type="PROSITE" id="PS50943">
    <property type="entry name" value="HTH_CROC1"/>
    <property type="match status" value="1"/>
</dbReference>
<reference evidence="3 4" key="1">
    <citation type="submission" date="2024-06" db="EMBL/GenBank/DDBJ databases">
        <title>Draft genome sequence of Geodermatophilus badlandi, a novel member of the Geodermatophilaceae isolated from badland sedimentary rocks in the Red desert, Wyoming, USA.</title>
        <authorList>
            <person name="Ben Tekaya S."/>
            <person name="Nouioui I."/>
            <person name="Flores G.M."/>
            <person name="Shaal M.N."/>
            <person name="Bredoire F."/>
            <person name="Basile F."/>
            <person name="Van Diepen L."/>
            <person name="Ward N.L."/>
        </authorList>
    </citation>
    <scope>NUCLEOTIDE SEQUENCE [LARGE SCALE GENOMIC DNA]</scope>
    <source>
        <strain evidence="3 4">WL48A</strain>
    </source>
</reference>
<gene>
    <name evidence="3" type="ORF">ABQ292_08085</name>
</gene>
<feature type="compositionally biased region" description="Basic and acidic residues" evidence="1">
    <location>
        <begin position="195"/>
        <end position="207"/>
    </location>
</feature>